<evidence type="ECO:0000256" key="8">
    <source>
        <dbReference type="ARBA" id="ARBA00023295"/>
    </source>
</evidence>
<dbReference type="PROSITE" id="PS01095">
    <property type="entry name" value="GH18_1"/>
    <property type="match status" value="1"/>
</dbReference>
<dbReference type="GO" id="GO:0000272">
    <property type="term" value="P:polysaccharide catabolic process"/>
    <property type="evidence" value="ECO:0007669"/>
    <property type="project" value="UniProtKB-KW"/>
</dbReference>
<evidence type="ECO:0000256" key="5">
    <source>
        <dbReference type="ARBA" id="ARBA00023024"/>
    </source>
</evidence>
<evidence type="ECO:0000256" key="11">
    <source>
        <dbReference type="SAM" id="SignalP"/>
    </source>
</evidence>
<evidence type="ECO:0000256" key="9">
    <source>
        <dbReference type="ARBA" id="ARBA00023326"/>
    </source>
</evidence>
<dbReference type="GO" id="GO:0006032">
    <property type="term" value="P:chitin catabolic process"/>
    <property type="evidence" value="ECO:0007669"/>
    <property type="project" value="UniProtKB-KW"/>
</dbReference>
<evidence type="ECO:0000256" key="3">
    <source>
        <dbReference type="ARBA" id="ARBA00012729"/>
    </source>
</evidence>
<dbReference type="PANTHER" id="PTHR45708:SF49">
    <property type="entry name" value="ENDOCHITINASE"/>
    <property type="match status" value="1"/>
</dbReference>
<keyword evidence="4 10" id="KW-0378">Hydrolase</keyword>
<dbReference type="FunFam" id="3.20.20.80:FF:000015">
    <property type="entry name" value="Acidic endochitinase SE2"/>
    <property type="match status" value="1"/>
</dbReference>
<protein>
    <recommendedName>
        <fullName evidence="3">chitinase</fullName>
        <ecNumber evidence="3">3.2.1.14</ecNumber>
    </recommendedName>
</protein>
<dbReference type="InterPro" id="IPR001579">
    <property type="entry name" value="Glyco_hydro_18_chit_AS"/>
</dbReference>
<comment type="catalytic activity">
    <reaction evidence="1">
        <text>Random endo-hydrolysis of N-acetyl-beta-D-glucosaminide (1-&gt;4)-beta-linkages in chitin and chitodextrins.</text>
        <dbReference type="EC" id="3.2.1.14"/>
    </reaction>
</comment>
<feature type="chain" id="PRO_5043976801" description="chitinase" evidence="11">
    <location>
        <begin position="31"/>
        <end position="309"/>
    </location>
</feature>
<dbReference type="InterPro" id="IPR001223">
    <property type="entry name" value="Glyco_hydro18_cat"/>
</dbReference>
<dbReference type="InterPro" id="IPR045321">
    <property type="entry name" value="Cts1-like"/>
</dbReference>
<evidence type="ECO:0000313" key="13">
    <source>
        <dbReference type="EMBL" id="CAL1405441.1"/>
    </source>
</evidence>
<organism evidence="13 14">
    <name type="scientific">Linum trigynum</name>
    <dbReference type="NCBI Taxonomy" id="586398"/>
    <lineage>
        <taxon>Eukaryota</taxon>
        <taxon>Viridiplantae</taxon>
        <taxon>Streptophyta</taxon>
        <taxon>Embryophyta</taxon>
        <taxon>Tracheophyta</taxon>
        <taxon>Spermatophyta</taxon>
        <taxon>Magnoliopsida</taxon>
        <taxon>eudicotyledons</taxon>
        <taxon>Gunneridae</taxon>
        <taxon>Pentapetalae</taxon>
        <taxon>rosids</taxon>
        <taxon>fabids</taxon>
        <taxon>Malpighiales</taxon>
        <taxon>Linaceae</taxon>
        <taxon>Linum</taxon>
    </lineage>
</organism>
<evidence type="ECO:0000256" key="1">
    <source>
        <dbReference type="ARBA" id="ARBA00000822"/>
    </source>
</evidence>
<evidence type="ECO:0000313" key="14">
    <source>
        <dbReference type="Proteomes" id="UP001497516"/>
    </source>
</evidence>
<dbReference type="AlphaFoldDB" id="A0AAV2G482"/>
<proteinExistence type="inferred from homology"/>
<reference evidence="13 14" key="1">
    <citation type="submission" date="2024-04" db="EMBL/GenBank/DDBJ databases">
        <authorList>
            <person name="Fracassetti M."/>
        </authorList>
    </citation>
    <scope>NUCLEOTIDE SEQUENCE [LARGE SCALE GENOMIC DNA]</scope>
</reference>
<evidence type="ECO:0000256" key="7">
    <source>
        <dbReference type="ARBA" id="ARBA00023277"/>
    </source>
</evidence>
<keyword evidence="6" id="KW-1015">Disulfide bond</keyword>
<dbReference type="PROSITE" id="PS51910">
    <property type="entry name" value="GH18_2"/>
    <property type="match status" value="1"/>
</dbReference>
<feature type="domain" description="GH18" evidence="12">
    <location>
        <begin position="31"/>
        <end position="309"/>
    </location>
</feature>
<evidence type="ECO:0000256" key="4">
    <source>
        <dbReference type="ARBA" id="ARBA00022801"/>
    </source>
</evidence>
<dbReference type="Pfam" id="PF00704">
    <property type="entry name" value="Glyco_hydro_18"/>
    <property type="match status" value="1"/>
</dbReference>
<evidence type="ECO:0000256" key="6">
    <source>
        <dbReference type="ARBA" id="ARBA00023157"/>
    </source>
</evidence>
<dbReference type="InterPro" id="IPR017853">
    <property type="entry name" value="GH"/>
</dbReference>
<dbReference type="SUPFAM" id="SSF51445">
    <property type="entry name" value="(Trans)glycosidases"/>
    <property type="match status" value="1"/>
</dbReference>
<accession>A0AAV2G482</accession>
<dbReference type="Gene3D" id="3.20.20.80">
    <property type="entry name" value="Glycosidases"/>
    <property type="match status" value="1"/>
</dbReference>
<dbReference type="EC" id="3.2.1.14" evidence="3"/>
<keyword evidence="9" id="KW-0624">Polysaccharide degradation</keyword>
<sequence>MASPQFQSTTTLFSLATLLLLLILATGSNAASIAIYWGQNGPAEGTLAQTCATGKYQFVNIAFLPVFGQGRRAPVMDLSGHCDPNSGGCSDLSSDIRLCQSRRTKVFLSIGGGAGRYSLSSTADARRFAIYLFNSFLGGRPASATSRPLGPAVLDGIDFDIELGSNRHYDELARFLSQLGGRGRNRIYLSAAPQCPFPDAMMDSALQTGLFDYVWVQFYNNPQCEFKPSGGVKDLVDAWKKWNGIPAGEIFLGLPASQSAAGSGFVAAGDLVSEVLPVIERSPKYGGIMLWSKFYDDQTGYSRAVRSRV</sequence>
<evidence type="ECO:0000256" key="10">
    <source>
        <dbReference type="RuleBase" id="RU000489"/>
    </source>
</evidence>
<evidence type="ECO:0000256" key="2">
    <source>
        <dbReference type="ARBA" id="ARBA00009121"/>
    </source>
</evidence>
<comment type="similarity">
    <text evidence="2">Belongs to the glycosyl hydrolase 18 family. Chitinase class II subfamily.</text>
</comment>
<feature type="signal peptide" evidence="11">
    <location>
        <begin position="1"/>
        <end position="30"/>
    </location>
</feature>
<dbReference type="InterPro" id="IPR050542">
    <property type="entry name" value="Glycosyl_Hydrlase18_Chitinase"/>
</dbReference>
<keyword evidence="7" id="KW-0119">Carbohydrate metabolism</keyword>
<keyword evidence="8 10" id="KW-0326">Glycosidase</keyword>
<dbReference type="PANTHER" id="PTHR45708">
    <property type="entry name" value="ENDOCHITINASE"/>
    <property type="match status" value="1"/>
</dbReference>
<evidence type="ECO:0000259" key="12">
    <source>
        <dbReference type="PROSITE" id="PS51910"/>
    </source>
</evidence>
<name>A0AAV2G482_9ROSI</name>
<dbReference type="Proteomes" id="UP001497516">
    <property type="component" value="Chromosome 8"/>
</dbReference>
<dbReference type="CDD" id="cd02877">
    <property type="entry name" value="GH18_hevamine_XipI_class_III"/>
    <property type="match status" value="1"/>
</dbReference>
<dbReference type="EMBL" id="OZ034821">
    <property type="protein sequence ID" value="CAL1405441.1"/>
    <property type="molecule type" value="Genomic_DNA"/>
</dbReference>
<keyword evidence="11" id="KW-0732">Signal</keyword>
<gene>
    <name evidence="13" type="ORF">LTRI10_LOCUS45227</name>
</gene>
<dbReference type="GO" id="GO:0005576">
    <property type="term" value="C:extracellular region"/>
    <property type="evidence" value="ECO:0007669"/>
    <property type="project" value="TreeGrafter"/>
</dbReference>
<keyword evidence="14" id="KW-1185">Reference proteome</keyword>
<dbReference type="GO" id="GO:0008843">
    <property type="term" value="F:endochitinase activity"/>
    <property type="evidence" value="ECO:0007669"/>
    <property type="project" value="UniProtKB-EC"/>
</dbReference>
<keyword evidence="5" id="KW-0146">Chitin degradation</keyword>